<evidence type="ECO:0000313" key="1">
    <source>
        <dbReference type="EMBL" id="KAG5584082.1"/>
    </source>
</evidence>
<dbReference type="OrthoDB" id="1109891at2759"/>
<protein>
    <recommendedName>
        <fullName evidence="3">Reverse transcriptase domain-containing protein</fullName>
    </recommendedName>
</protein>
<evidence type="ECO:0008006" key="3">
    <source>
        <dbReference type="Google" id="ProtNLM"/>
    </source>
</evidence>
<dbReference type="Proteomes" id="UP000824120">
    <property type="component" value="Chromosome 9"/>
</dbReference>
<feature type="non-terminal residue" evidence="1">
    <location>
        <position position="1"/>
    </location>
</feature>
<dbReference type="EMBL" id="JACXVP010000009">
    <property type="protein sequence ID" value="KAG5584082.1"/>
    <property type="molecule type" value="Genomic_DNA"/>
</dbReference>
<dbReference type="PANTHER" id="PTHR33116">
    <property type="entry name" value="REVERSE TRANSCRIPTASE ZINC-BINDING DOMAIN-CONTAINING PROTEIN-RELATED-RELATED"/>
    <property type="match status" value="1"/>
</dbReference>
<evidence type="ECO:0000313" key="2">
    <source>
        <dbReference type="Proteomes" id="UP000824120"/>
    </source>
</evidence>
<proteinExistence type="predicted"/>
<reference evidence="1 2" key="1">
    <citation type="submission" date="2020-09" db="EMBL/GenBank/DDBJ databases">
        <title>De no assembly of potato wild relative species, Solanum commersonii.</title>
        <authorList>
            <person name="Cho K."/>
        </authorList>
    </citation>
    <scope>NUCLEOTIDE SEQUENCE [LARGE SCALE GENOMIC DNA]</scope>
    <source>
        <strain evidence="1">LZ3.2</strain>
        <tissue evidence="1">Leaf</tissue>
    </source>
</reference>
<gene>
    <name evidence="1" type="ORF">H5410_044516</name>
</gene>
<sequence>GFEASRLEVDNVETIHLQYANDTLILCDADEGQLKMLRVILVLFEGFSGLHINWRKSHLYPINEVHNMETLNVVLGGETGALPTSYLGMPLGAKSQPYEIWNNVVEKCEMKLDKIRRKIFWQGNSERKGHNLVKWDVVIVGKKYGGLGIRNLMNQSKALMMKWLWKFNNEEQSYWKEVIKAKYEEEDNWMTKEVPTQYGVSVWRSIRSLWSELKANTKIKVRNGEKTEFWKDVWHEAGRLEVLYPDIYSVVSHQQKTIVDHWTPQGWNFIFRRQLNDWVIQTVADFFNTIGQFNGLEGGQDILWWKGNRKDNFKIINHLFLHCTITGQLWRLFLNLKGMSWTMPAKITEAIQSWEEAGKQSKNRDRWRIVPASIWRRMAPRLAMSPLAFLSPLLAFLKSHRHAYNRRRGLTSPLAFGAWGRDLRNLRRRGAVVVTPNLRVSGGEWGVHVEEEEVEGAIVDFYKHLFEVADWGPKLGGLGFSHIGREEREWLERAIQEEELKRAVEGCDSNKALAPDVSTDFFKHCWNMVRSDLMDTVVDFQESGEFEKSLNASFVVITPKREEHCA</sequence>
<organism evidence="1 2">
    <name type="scientific">Solanum commersonii</name>
    <name type="common">Commerson's wild potato</name>
    <name type="synonym">Commerson's nightshade</name>
    <dbReference type="NCBI Taxonomy" id="4109"/>
    <lineage>
        <taxon>Eukaryota</taxon>
        <taxon>Viridiplantae</taxon>
        <taxon>Streptophyta</taxon>
        <taxon>Embryophyta</taxon>
        <taxon>Tracheophyta</taxon>
        <taxon>Spermatophyta</taxon>
        <taxon>Magnoliopsida</taxon>
        <taxon>eudicotyledons</taxon>
        <taxon>Gunneridae</taxon>
        <taxon>Pentapetalae</taxon>
        <taxon>asterids</taxon>
        <taxon>lamiids</taxon>
        <taxon>Solanales</taxon>
        <taxon>Solanaceae</taxon>
        <taxon>Solanoideae</taxon>
        <taxon>Solaneae</taxon>
        <taxon>Solanum</taxon>
    </lineage>
</organism>
<accession>A0A9J5X8B2</accession>
<dbReference type="AlphaFoldDB" id="A0A9J5X8B2"/>
<dbReference type="PANTHER" id="PTHR33116:SF85">
    <property type="entry name" value="REVERSE TRANSCRIPTASE ZINC-BINDING DOMAIN-CONTAINING PROTEIN"/>
    <property type="match status" value="1"/>
</dbReference>
<name>A0A9J5X8B2_SOLCO</name>
<comment type="caution">
    <text evidence="1">The sequence shown here is derived from an EMBL/GenBank/DDBJ whole genome shotgun (WGS) entry which is preliminary data.</text>
</comment>
<keyword evidence="2" id="KW-1185">Reference proteome</keyword>